<gene>
    <name evidence="2" type="ORF">AAJ76_2900020455</name>
</gene>
<dbReference type="EMBL" id="JPQZ01000029">
    <property type="protein sequence ID" value="KKO75179.1"/>
    <property type="molecule type" value="Genomic_DNA"/>
</dbReference>
<evidence type="ECO:0000313" key="3">
    <source>
        <dbReference type="Proteomes" id="UP000034350"/>
    </source>
</evidence>
<dbReference type="VEuPathDB" id="MicrosporidiaDB:NCER_102627"/>
<dbReference type="VEuPathDB" id="MicrosporidiaDB:AAJ76_2900020455"/>
<proteinExistence type="predicted"/>
<dbReference type="GeneID" id="36319899"/>
<protein>
    <submittedName>
        <fullName evidence="2">Uncharacterized protein</fullName>
    </submittedName>
</protein>
<organism evidence="2 3">
    <name type="scientific">Vairimorpha ceranae</name>
    <dbReference type="NCBI Taxonomy" id="40302"/>
    <lineage>
        <taxon>Eukaryota</taxon>
        <taxon>Fungi</taxon>
        <taxon>Fungi incertae sedis</taxon>
        <taxon>Microsporidia</taxon>
        <taxon>Nosematidae</taxon>
        <taxon>Vairimorpha</taxon>
    </lineage>
</organism>
<dbReference type="AlphaFoldDB" id="A0A0F9ZBZ5"/>
<keyword evidence="3" id="KW-1185">Reference proteome</keyword>
<name>A0A0F9ZBZ5_9MICR</name>
<feature type="chain" id="PRO_5002530458" evidence="1">
    <location>
        <begin position="20"/>
        <end position="527"/>
    </location>
</feature>
<comment type="caution">
    <text evidence="2">The sequence shown here is derived from an EMBL/GenBank/DDBJ whole genome shotgun (WGS) entry which is preliminary data.</text>
</comment>
<dbReference type="Proteomes" id="UP000034350">
    <property type="component" value="Unassembled WGS sequence"/>
</dbReference>
<sequence length="527" mass="63442">MVIFFLKIVLFINTTLVPSEEQVYSNFIEQVYNMINKDLNRKNYKLYNFELDTAFTLISVSKHRVNINFRNVYFNTAEDFTFTPTFDGNYISDDNLYFIVKKFGLMNISYVNVYIENDNYNLLLDQEYNVAFFARLNILSQKLKGPVFIYKFIVKDFGDVEKIYKNNRKNKKELGYDDVYPKIFAQFIIDKKSEYGFFLYLQNFDLSLILKRTLFSKYNDNWINVYNFMSHFNCNEFKYLSDIIYFCTGEHKKTTSKENFFIAFCDEHKEITNFFLNFASIANGTKEQYNHQYVIDLEIIEECNNIITKIKNMSNDHLEQIIIFMYSIYKKPLFRMLVRRILDSDLNGKKVYLLKILLFKEILNEDEINWFTAYRYSSRDVVFNLMNDFYMQKIVDIFSKEFFGVINMFSCLILYFEFEDYLNQCHEDLNVQCEFYKDFINVRKILQKDLIFKEEFQMAQVIQTYLYLVDKFFGVKIFFSGVFKDAYNYLIPICNDIKNLKSLSSSEKLKYLDFEKITKNLKSIKNK</sequence>
<evidence type="ECO:0000313" key="2">
    <source>
        <dbReference type="EMBL" id="KKO75179.1"/>
    </source>
</evidence>
<keyword evidence="1" id="KW-0732">Signal</keyword>
<evidence type="ECO:0000256" key="1">
    <source>
        <dbReference type="SAM" id="SignalP"/>
    </source>
</evidence>
<reference evidence="2 3" key="1">
    <citation type="journal article" date="2015" name="Environ. Microbiol.">
        <title>Genome analyses suggest the presence of polyploidy and recent human-driven expansions in eight global populations of the honeybee pathogen Nosema ceranae.</title>
        <authorList>
            <person name="Pelin A."/>
            <person name="Selman M."/>
            <person name="Aris-Brosou S."/>
            <person name="Farinelli L."/>
            <person name="Corradi N."/>
        </authorList>
    </citation>
    <scope>NUCLEOTIDE SEQUENCE [LARGE SCALE GENOMIC DNA]</scope>
    <source>
        <strain evidence="2 3">PA08 1199</strain>
    </source>
</reference>
<accession>A0A0F9ZBZ5</accession>
<feature type="signal peptide" evidence="1">
    <location>
        <begin position="1"/>
        <end position="19"/>
    </location>
</feature>
<dbReference type="VEuPathDB" id="MicrosporidiaDB:G9O61_00g019130"/>
<dbReference type="RefSeq" id="XP_024330921.1">
    <property type="nucleotide sequence ID" value="XM_024474970.1"/>
</dbReference>